<dbReference type="OrthoDB" id="9808609at2"/>
<evidence type="ECO:0000256" key="8">
    <source>
        <dbReference type="ARBA" id="ARBA00022840"/>
    </source>
</evidence>
<dbReference type="InterPro" id="IPR017871">
    <property type="entry name" value="ABC_transporter-like_CS"/>
</dbReference>
<feature type="region of interest" description="PtIM" evidence="12">
    <location>
        <begin position="242"/>
        <end position="322"/>
    </location>
</feature>
<evidence type="ECO:0000256" key="11">
    <source>
        <dbReference type="ARBA" id="ARBA00022917"/>
    </source>
</evidence>
<dbReference type="Pfam" id="PF00005">
    <property type="entry name" value="ABC_tran"/>
    <property type="match status" value="2"/>
</dbReference>
<feature type="binding site" evidence="12">
    <location>
        <begin position="39"/>
        <end position="46"/>
    </location>
    <ligand>
        <name>ATP</name>
        <dbReference type="ChEBI" id="CHEBI:30616"/>
        <label>1</label>
    </ligand>
</feature>
<dbReference type="CDD" id="cd03221">
    <property type="entry name" value="ABCF_EF-3"/>
    <property type="match status" value="2"/>
</dbReference>
<dbReference type="SMART" id="SM00382">
    <property type="entry name" value="AAA"/>
    <property type="match status" value="2"/>
</dbReference>
<dbReference type="FunFam" id="3.40.50.300:FF:000011">
    <property type="entry name" value="Putative ABC transporter ATP-binding component"/>
    <property type="match status" value="1"/>
</dbReference>
<dbReference type="SUPFAM" id="SSF52540">
    <property type="entry name" value="P-loop containing nucleoside triphosphate hydrolases"/>
    <property type="match status" value="2"/>
</dbReference>
<keyword evidence="4 12" id="KW-0699">rRNA-binding</keyword>
<comment type="catalytic activity">
    <reaction evidence="12">
        <text>ATP + H2O = ADP + phosphate + H(+)</text>
        <dbReference type="Rhea" id="RHEA:13065"/>
        <dbReference type="ChEBI" id="CHEBI:15377"/>
        <dbReference type="ChEBI" id="CHEBI:15378"/>
        <dbReference type="ChEBI" id="CHEBI:30616"/>
        <dbReference type="ChEBI" id="CHEBI:43474"/>
        <dbReference type="ChEBI" id="CHEBI:456216"/>
    </reaction>
</comment>
<evidence type="ECO:0000256" key="4">
    <source>
        <dbReference type="ARBA" id="ARBA00022730"/>
    </source>
</evidence>
<evidence type="ECO:0000256" key="7">
    <source>
        <dbReference type="ARBA" id="ARBA00022801"/>
    </source>
</evidence>
<dbReference type="InterPro" id="IPR027417">
    <property type="entry name" value="P-loop_NTPase"/>
</dbReference>
<dbReference type="InterPro" id="IPR032781">
    <property type="entry name" value="ABC_tran_Xtn"/>
</dbReference>
<dbReference type="GO" id="GO:0000049">
    <property type="term" value="F:tRNA binding"/>
    <property type="evidence" value="ECO:0007669"/>
    <property type="project" value="UniProtKB-UniRule"/>
</dbReference>
<comment type="function">
    <text evidence="12">A translation factor that gates the progression of the 70S ribosomal initiation complex (IC, containing tRNA(fMet) in the P-site) into the translation elongation cycle by using a mechanism sensitive to the ATP/ADP ratio. Binds to the 70S ribosome E-site where it modulates the state of the translating ribosome during subunit translocation. ATP hydrolysis probably frees it from the ribosome, which can enter the elongation phase.</text>
</comment>
<organism evidence="14 15">
    <name type="scientific">Alteromonas confluentis</name>
    <dbReference type="NCBI Taxonomy" id="1656094"/>
    <lineage>
        <taxon>Bacteria</taxon>
        <taxon>Pseudomonadati</taxon>
        <taxon>Pseudomonadota</taxon>
        <taxon>Gammaproteobacteria</taxon>
        <taxon>Alteromonadales</taxon>
        <taxon>Alteromonadaceae</taxon>
        <taxon>Alteromonas/Salinimonas group</taxon>
        <taxon>Alteromonas</taxon>
    </lineage>
</organism>
<dbReference type="InterPro" id="IPR003439">
    <property type="entry name" value="ABC_transporter-like_ATP-bd"/>
</dbReference>
<keyword evidence="15" id="KW-1185">Reference proteome</keyword>
<dbReference type="GO" id="GO:0005524">
    <property type="term" value="F:ATP binding"/>
    <property type="evidence" value="ECO:0007669"/>
    <property type="project" value="UniProtKB-UniRule"/>
</dbReference>
<evidence type="ECO:0000256" key="9">
    <source>
        <dbReference type="ARBA" id="ARBA00022845"/>
    </source>
</evidence>
<feature type="domain" description="ABC transporter" evidence="13">
    <location>
        <begin position="324"/>
        <end position="550"/>
    </location>
</feature>
<name>A0A1E7Z7R2_9ALTE</name>
<dbReference type="Proteomes" id="UP000175691">
    <property type="component" value="Unassembled WGS sequence"/>
</dbReference>
<dbReference type="GO" id="GO:0005737">
    <property type="term" value="C:cytoplasm"/>
    <property type="evidence" value="ECO:0007669"/>
    <property type="project" value="UniProtKB-SubCell"/>
</dbReference>
<evidence type="ECO:0000256" key="5">
    <source>
        <dbReference type="ARBA" id="ARBA00022737"/>
    </source>
</evidence>
<keyword evidence="3 12" id="KW-0820">tRNA-binding</keyword>
<sequence>MSQYVYSMHRVGKIVPPNRHILKDISLSFFPGAKIGVLGLNGAGKSTLLRIMAGVDTEIEGEARPQPGINIGYLPQEPKLDETKDVRGNIEEAVADVKHALTRLDEVYAAYAEADADFDALAKEQGELEAIIQAKDGHNLDNALERAADALRLPPWDADVSKLSGGERRRVALCRLLLEKPDMLLLDEPTNHLDAESVAWLERFLHDYEGTVVAITHDRYFLDNVAGWILELDRGHGIPWEGNYSSWLEQKEARLAQEERTENARVKSMKQELEWVRSNPKGRHAKSKARMARFEEMSTSDYQKRNETNELFIPPGERLGDKVIEVKHLKKAYGDRILIDDMDFVVPKGAIVGIIGPNGAGKSTLFKMISGQEQPDEGEVVIGDTVHLASVEQFRDHMNDKNTVWKEISDDSDIIRIGNFEINSRAYCSRFNFRGSDQQKFIGDLSGGERNRVHLAKLLKAGGNVLLLDEPTNDLDVETLRALENALLEFPGCAMVISHDRWFLDRVATHIIDYRDEGKVNFFEGNYTDYETWLKENFGHDVVEPHRLKYKRMAKK</sequence>
<keyword evidence="2 12" id="KW-0963">Cytoplasm</keyword>
<keyword evidence="7 12" id="KW-0378">Hydrolase</keyword>
<dbReference type="RefSeq" id="WP_070126691.1">
    <property type="nucleotide sequence ID" value="NZ_MDHN01000039.1"/>
</dbReference>
<evidence type="ECO:0000256" key="2">
    <source>
        <dbReference type="ARBA" id="ARBA00022490"/>
    </source>
</evidence>
<reference evidence="14 15" key="1">
    <citation type="submission" date="2016-08" db="EMBL/GenBank/DDBJ databases">
        <authorList>
            <person name="Seilhamer J.J."/>
        </authorList>
    </citation>
    <scope>NUCLEOTIDE SEQUENCE [LARGE SCALE GENOMIC DNA]</scope>
    <source>
        <strain evidence="14 15">KCTC 42603</strain>
    </source>
</reference>
<comment type="domain">
    <text evidence="12">The P-site tRNA interaction motif (PtIM domain) probably interacts with the P-site tRNA(fMet) as well as the 23S rRNA.</text>
</comment>
<evidence type="ECO:0000259" key="13">
    <source>
        <dbReference type="PROSITE" id="PS50893"/>
    </source>
</evidence>
<comment type="subcellular location">
    <subcellularLocation>
        <location evidence="12">Cytoplasm</location>
    </subcellularLocation>
    <text evidence="12">Associates with ribosomes and polysomes.</text>
</comment>
<evidence type="ECO:0000256" key="6">
    <source>
        <dbReference type="ARBA" id="ARBA00022741"/>
    </source>
</evidence>
<feature type="binding site" evidence="12">
    <location>
        <begin position="356"/>
        <end position="363"/>
    </location>
    <ligand>
        <name>ATP</name>
        <dbReference type="ChEBI" id="CHEBI:30616"/>
        <label>2</label>
    </ligand>
</feature>
<feature type="domain" description="ABC transporter" evidence="13">
    <location>
        <begin position="6"/>
        <end position="260"/>
    </location>
</feature>
<evidence type="ECO:0000313" key="15">
    <source>
        <dbReference type="Proteomes" id="UP000175691"/>
    </source>
</evidence>
<dbReference type="PROSITE" id="PS50893">
    <property type="entry name" value="ABC_TRANSPORTER_2"/>
    <property type="match status" value="2"/>
</dbReference>
<evidence type="ECO:0000256" key="3">
    <source>
        <dbReference type="ARBA" id="ARBA00022555"/>
    </source>
</evidence>
<dbReference type="GO" id="GO:0019843">
    <property type="term" value="F:rRNA binding"/>
    <property type="evidence" value="ECO:0007669"/>
    <property type="project" value="UniProtKB-UniRule"/>
</dbReference>
<comment type="subunit">
    <text evidence="12">Monomer. Probably contacts ribosomal proteins L1, L5, L33 and S7, the 16S and 23S rRNA and the P-site containing tRNA(fMet).</text>
</comment>
<evidence type="ECO:0000313" key="14">
    <source>
        <dbReference type="EMBL" id="OFC69550.1"/>
    </source>
</evidence>
<dbReference type="NCBIfam" id="NF008775">
    <property type="entry name" value="PRK11819.1"/>
    <property type="match status" value="1"/>
</dbReference>
<proteinExistence type="inferred from homology"/>
<keyword evidence="8 12" id="KW-0067">ATP-binding</keyword>
<protein>
    <recommendedName>
        <fullName evidence="12">Energy-dependent translational throttle protein EttA</fullName>
        <ecNumber evidence="12">3.6.1.-</ecNumber>
    </recommendedName>
    <alternativeName>
        <fullName evidence="12">Translational regulatory factor EttA</fullName>
    </alternativeName>
</protein>
<evidence type="ECO:0000256" key="12">
    <source>
        <dbReference type="HAMAP-Rule" id="MF_00847"/>
    </source>
</evidence>
<evidence type="ECO:0000256" key="1">
    <source>
        <dbReference type="ARBA" id="ARBA00005868"/>
    </source>
</evidence>
<comment type="domain">
    <text evidence="12">The arm domain is inserted in the first ABC transporter domain. Probably contacts ribosomal protein L1.</text>
</comment>
<keyword evidence="9 12" id="KW-0810">Translation regulation</keyword>
<keyword evidence="10 12" id="KW-0694">RNA-binding</keyword>
<dbReference type="InterPro" id="IPR003593">
    <property type="entry name" value="AAA+_ATPase"/>
</dbReference>
<gene>
    <name evidence="12" type="primary">ettA</name>
    <name evidence="14" type="ORF">BFC18_17665</name>
</gene>
<dbReference type="Gene3D" id="3.40.50.300">
    <property type="entry name" value="P-loop containing nucleotide triphosphate hydrolases"/>
    <property type="match status" value="2"/>
</dbReference>
<keyword evidence="11 12" id="KW-0648">Protein biosynthesis</keyword>
<accession>A0A1E7Z7R2</accession>
<comment type="caution">
    <text evidence="14">The sequence shown here is derived from an EMBL/GenBank/DDBJ whole genome shotgun (WGS) entry which is preliminary data.</text>
</comment>
<dbReference type="NCBIfam" id="TIGR03719">
    <property type="entry name" value="ABC_ABC_ChvD"/>
    <property type="match status" value="1"/>
</dbReference>
<dbReference type="GO" id="GO:0016887">
    <property type="term" value="F:ATP hydrolysis activity"/>
    <property type="evidence" value="ECO:0007669"/>
    <property type="project" value="UniProtKB-UniRule"/>
</dbReference>
<dbReference type="STRING" id="1656094.BFC18_17665"/>
<dbReference type="PANTHER" id="PTHR43858">
    <property type="entry name" value="ENERGY-DEPENDENT TRANSLATIONAL THROTTLE PROTEIN ETTA"/>
    <property type="match status" value="1"/>
</dbReference>
<dbReference type="PANTHER" id="PTHR43858:SF1">
    <property type="entry name" value="ABC TRANSPORTER-RELATED PROTEIN"/>
    <property type="match status" value="1"/>
</dbReference>
<dbReference type="EC" id="3.6.1.-" evidence="12"/>
<dbReference type="HAMAP" id="MF_00847">
    <property type="entry name" value="EttA"/>
    <property type="match status" value="1"/>
</dbReference>
<dbReference type="Pfam" id="PF12848">
    <property type="entry name" value="ABC_tran_Xtn"/>
    <property type="match status" value="1"/>
</dbReference>
<dbReference type="GO" id="GO:0043022">
    <property type="term" value="F:ribosome binding"/>
    <property type="evidence" value="ECO:0007669"/>
    <property type="project" value="UniProtKB-UniRule"/>
</dbReference>
<dbReference type="AlphaFoldDB" id="A0A1E7Z7R2"/>
<dbReference type="GO" id="GO:0006412">
    <property type="term" value="P:translation"/>
    <property type="evidence" value="ECO:0007669"/>
    <property type="project" value="UniProtKB-KW"/>
</dbReference>
<evidence type="ECO:0000256" key="10">
    <source>
        <dbReference type="ARBA" id="ARBA00022884"/>
    </source>
</evidence>
<keyword evidence="5 12" id="KW-0677">Repeat</keyword>
<dbReference type="EMBL" id="MDHN01000039">
    <property type="protein sequence ID" value="OFC69550.1"/>
    <property type="molecule type" value="Genomic_DNA"/>
</dbReference>
<dbReference type="FunFam" id="3.40.50.300:FF:000183">
    <property type="entry name" value="ABC transporter ATP-binding protein yjjK"/>
    <property type="match status" value="1"/>
</dbReference>
<dbReference type="PROSITE" id="PS00211">
    <property type="entry name" value="ABC_TRANSPORTER_1"/>
    <property type="match status" value="1"/>
</dbReference>
<feature type="region of interest" description="Arm" evidence="12">
    <location>
        <begin position="95"/>
        <end position="139"/>
    </location>
</feature>
<comment type="similarity">
    <text evidence="1 12">Belongs to the ABC transporter superfamily. ABCF family. Translational throttle EttA subfamily.</text>
</comment>
<dbReference type="InterPro" id="IPR022374">
    <property type="entry name" value="EttA"/>
</dbReference>
<dbReference type="GO" id="GO:0045900">
    <property type="term" value="P:negative regulation of translational elongation"/>
    <property type="evidence" value="ECO:0007669"/>
    <property type="project" value="UniProtKB-UniRule"/>
</dbReference>
<keyword evidence="6 12" id="KW-0547">Nucleotide-binding</keyword>